<evidence type="ECO:0000256" key="6">
    <source>
        <dbReference type="SAM" id="MobiDB-lite"/>
    </source>
</evidence>
<proteinExistence type="predicted"/>
<dbReference type="PROSITE" id="PS50950">
    <property type="entry name" value="ZF_THAP"/>
    <property type="match status" value="1"/>
</dbReference>
<name>A0AAN5ID42_9BILA</name>
<dbReference type="EMBL" id="BTRK01000006">
    <property type="protein sequence ID" value="GMR60194.1"/>
    <property type="molecule type" value="Genomic_DNA"/>
</dbReference>
<evidence type="ECO:0000256" key="4">
    <source>
        <dbReference type="ARBA" id="ARBA00023125"/>
    </source>
</evidence>
<dbReference type="InterPro" id="IPR006612">
    <property type="entry name" value="THAP_Znf"/>
</dbReference>
<evidence type="ECO:0000256" key="5">
    <source>
        <dbReference type="PROSITE-ProRule" id="PRU00309"/>
    </source>
</evidence>
<feature type="region of interest" description="Disordered" evidence="6">
    <location>
        <begin position="404"/>
        <end position="452"/>
    </location>
</feature>
<keyword evidence="2 5" id="KW-0863">Zinc-finger</keyword>
<evidence type="ECO:0000256" key="2">
    <source>
        <dbReference type="ARBA" id="ARBA00022771"/>
    </source>
</evidence>
<comment type="caution">
    <text evidence="8">The sequence shown here is derived from an EMBL/GenBank/DDBJ whole genome shotgun (WGS) entry which is preliminary data.</text>
</comment>
<dbReference type="Proteomes" id="UP001328107">
    <property type="component" value="Unassembled WGS sequence"/>
</dbReference>
<feature type="compositionally biased region" description="Basic and acidic residues" evidence="6">
    <location>
        <begin position="421"/>
        <end position="430"/>
    </location>
</feature>
<gene>
    <name evidence="8" type="ORF">PMAYCL1PPCAC_30389</name>
</gene>
<evidence type="ECO:0000256" key="1">
    <source>
        <dbReference type="ARBA" id="ARBA00022723"/>
    </source>
</evidence>
<feature type="domain" description="THAP-type" evidence="7">
    <location>
        <begin position="120"/>
        <end position="203"/>
    </location>
</feature>
<feature type="region of interest" description="Disordered" evidence="6">
    <location>
        <begin position="328"/>
        <end position="388"/>
    </location>
</feature>
<dbReference type="SMART" id="SM00980">
    <property type="entry name" value="THAP"/>
    <property type="match status" value="2"/>
</dbReference>
<organism evidence="8 9">
    <name type="scientific">Pristionchus mayeri</name>
    <dbReference type="NCBI Taxonomy" id="1317129"/>
    <lineage>
        <taxon>Eukaryota</taxon>
        <taxon>Metazoa</taxon>
        <taxon>Ecdysozoa</taxon>
        <taxon>Nematoda</taxon>
        <taxon>Chromadorea</taxon>
        <taxon>Rhabditida</taxon>
        <taxon>Rhabditina</taxon>
        <taxon>Diplogasteromorpha</taxon>
        <taxon>Diplogasteroidea</taxon>
        <taxon>Neodiplogasteridae</taxon>
        <taxon>Pristionchus</taxon>
    </lineage>
</organism>
<evidence type="ECO:0000259" key="7">
    <source>
        <dbReference type="PROSITE" id="PS50950"/>
    </source>
</evidence>
<dbReference type="AlphaFoldDB" id="A0AAN5ID42"/>
<keyword evidence="9" id="KW-1185">Reference proteome</keyword>
<reference evidence="9" key="1">
    <citation type="submission" date="2022-10" db="EMBL/GenBank/DDBJ databases">
        <title>Genome assembly of Pristionchus species.</title>
        <authorList>
            <person name="Yoshida K."/>
            <person name="Sommer R.J."/>
        </authorList>
    </citation>
    <scope>NUCLEOTIDE SEQUENCE [LARGE SCALE GENOMIC DNA]</scope>
    <source>
        <strain evidence="9">RS5460</strain>
    </source>
</reference>
<evidence type="ECO:0000313" key="8">
    <source>
        <dbReference type="EMBL" id="GMR60194.1"/>
    </source>
</evidence>
<keyword evidence="1" id="KW-0479">Metal-binding</keyword>
<feature type="compositionally biased region" description="Basic and acidic residues" evidence="6">
    <location>
        <begin position="664"/>
        <end position="676"/>
    </location>
</feature>
<feature type="compositionally biased region" description="Basic and acidic residues" evidence="6">
    <location>
        <begin position="344"/>
        <end position="358"/>
    </location>
</feature>
<accession>A0AAN5ID42</accession>
<keyword evidence="4 5" id="KW-0238">DNA-binding</keyword>
<dbReference type="GO" id="GO:0003677">
    <property type="term" value="F:DNA binding"/>
    <property type="evidence" value="ECO:0007669"/>
    <property type="project" value="UniProtKB-UniRule"/>
</dbReference>
<dbReference type="GO" id="GO:0008270">
    <property type="term" value="F:zinc ion binding"/>
    <property type="evidence" value="ECO:0007669"/>
    <property type="project" value="UniProtKB-KW"/>
</dbReference>
<evidence type="ECO:0000313" key="9">
    <source>
        <dbReference type="Proteomes" id="UP001328107"/>
    </source>
</evidence>
<evidence type="ECO:0000256" key="3">
    <source>
        <dbReference type="ARBA" id="ARBA00022833"/>
    </source>
</evidence>
<protein>
    <recommendedName>
        <fullName evidence="7">THAP-type domain-containing protein</fullName>
    </recommendedName>
</protein>
<feature type="region of interest" description="Disordered" evidence="6">
    <location>
        <begin position="649"/>
        <end position="687"/>
    </location>
</feature>
<sequence>MSSKSSNYLARNQEQLPIQSLMKALTTERCIVCEESLIPGEYFALPTEVSELKRWAHGLFPRDPDDFQLFIEHTRVMNEPFLCSAHFSRESIMSERPLRLFPRSTPVEYEGSMRNRTAKMWQRRKCIVCGAQRPSDEVYPFTQKTPLVEVWCNSIFPNDIKSSQRLLKLAIRAVSPTLCGEHFPSHCFDRARDLIPNSIPTMAKVRTHSNVMDILNKAKADLQKVLPGNYIPREDVWAKVDRDAGFVDGIIPNLSSKITPMNNASAVQPSSRKPSMELRSDPFLIEQPLRDYKKESPLLFDSSKLAEEPMKEEEDLCSIELPEHYQWNSLGEGTSSSPSSHAQGMRDESEVHTDEVPPKRRPGRPRKNFPQPTKTAEPDPAVTTRFGRQVKRKVIEDYAVAKRRDKTKEGVAKAHRQFIRQQREKAREEKETEGEETGQPREKKVRSRPNKLQMQKGKCSMCRSTVEATLFGMKEHAREHCQESLKCPFEPCDVISTKRSRIAQHTQVDHQRWALPIDLCETNKNLDREIKMTMERCFPSAMKRANESGSAPCTICSLIVSPDYRSLYSHACIHLPSRPFHCSECVAFEAYTEEEIEYHHKEAKCGGDVVSKMDDAVISLVESLFKTAFPMYAHLLDDMNQMDVDEGVQDPLPLFQSTSDESPGETRKKEEQELHEFPNSSLSVHPSGDYTINDASPHGESNYIDEKPVVNSVDHDHQYTGPMKLLEPVLHHDLLDNFKVDDIEKIEM</sequence>
<keyword evidence="3" id="KW-0862">Zinc</keyword>